<dbReference type="PROSITE" id="PS50111">
    <property type="entry name" value="CHEMOTAXIS_TRANSDUC_2"/>
    <property type="match status" value="1"/>
</dbReference>
<evidence type="ECO:0000259" key="8">
    <source>
        <dbReference type="PROSITE" id="PS50111"/>
    </source>
</evidence>
<dbReference type="PANTHER" id="PTHR32089">
    <property type="entry name" value="METHYL-ACCEPTING CHEMOTAXIS PROTEIN MCPB"/>
    <property type="match status" value="1"/>
</dbReference>
<dbReference type="InterPro" id="IPR004090">
    <property type="entry name" value="Chemotax_Me-accpt_rcpt"/>
</dbReference>
<feature type="domain" description="Methyl-accepting transducer" evidence="8">
    <location>
        <begin position="264"/>
        <end position="500"/>
    </location>
</feature>
<dbReference type="SUPFAM" id="SSF58104">
    <property type="entry name" value="Methyl-accepting chemotaxis protein (MCP) signaling domain"/>
    <property type="match status" value="1"/>
</dbReference>
<dbReference type="Gene3D" id="1.10.287.950">
    <property type="entry name" value="Methyl-accepting chemotaxis protein"/>
    <property type="match status" value="1"/>
</dbReference>
<evidence type="ECO:0000256" key="1">
    <source>
        <dbReference type="ARBA" id="ARBA00004236"/>
    </source>
</evidence>
<dbReference type="PRINTS" id="PR00260">
    <property type="entry name" value="CHEMTRNSDUCR"/>
</dbReference>
<dbReference type="EMBL" id="CP065425">
    <property type="protein sequence ID" value="QQZ09312.1"/>
    <property type="molecule type" value="Genomic_DNA"/>
</dbReference>
<gene>
    <name evidence="10" type="ORF">I5776_20515</name>
</gene>
<reference evidence="10 11" key="1">
    <citation type="submission" date="2020-11" db="EMBL/GenBank/DDBJ databases">
        <title>Taxonomic evaluation of the Bacillus sporothermodurans group of bacteria based on whole genome sequences.</title>
        <authorList>
            <person name="Fiedler G."/>
            <person name="Herbstmann A.-D."/>
            <person name="Doll E."/>
            <person name="Wenning M."/>
            <person name="Brinks E."/>
            <person name="Kabisch J."/>
            <person name="Breitenwieser F."/>
            <person name="Lappann M."/>
            <person name="Boehnlein C."/>
            <person name="Franz C."/>
        </authorList>
    </citation>
    <scope>NUCLEOTIDE SEQUENCE [LARGE SCALE GENOMIC DNA]</scope>
    <source>
        <strain evidence="10 11">JCM 19841</strain>
    </source>
</reference>
<dbReference type="Proteomes" id="UP000595691">
    <property type="component" value="Chromosome"/>
</dbReference>
<accession>A0ABX7E3C0</accession>
<evidence type="ECO:0000256" key="5">
    <source>
        <dbReference type="ARBA" id="ARBA00029447"/>
    </source>
</evidence>
<keyword evidence="7" id="KW-1133">Transmembrane helix</keyword>
<dbReference type="InterPro" id="IPR004089">
    <property type="entry name" value="MCPsignal_dom"/>
</dbReference>
<organism evidence="10 11">
    <name type="scientific">Heyndrickxia vini</name>
    <dbReference type="NCBI Taxonomy" id="1476025"/>
    <lineage>
        <taxon>Bacteria</taxon>
        <taxon>Bacillati</taxon>
        <taxon>Bacillota</taxon>
        <taxon>Bacilli</taxon>
        <taxon>Bacillales</taxon>
        <taxon>Bacillaceae</taxon>
        <taxon>Heyndrickxia</taxon>
    </lineage>
</organism>
<dbReference type="PROSITE" id="PS50885">
    <property type="entry name" value="HAMP"/>
    <property type="match status" value="1"/>
</dbReference>
<evidence type="ECO:0000256" key="2">
    <source>
        <dbReference type="ARBA" id="ARBA00022475"/>
    </source>
</evidence>
<feature type="transmembrane region" description="Helical" evidence="7">
    <location>
        <begin position="171"/>
        <end position="191"/>
    </location>
</feature>
<evidence type="ECO:0000256" key="4">
    <source>
        <dbReference type="ARBA" id="ARBA00023224"/>
    </source>
</evidence>
<dbReference type="Gene3D" id="6.10.340.10">
    <property type="match status" value="1"/>
</dbReference>
<proteinExistence type="inferred from homology"/>
<dbReference type="SMART" id="SM00304">
    <property type="entry name" value="HAMP"/>
    <property type="match status" value="1"/>
</dbReference>
<evidence type="ECO:0000256" key="7">
    <source>
        <dbReference type="SAM" id="Phobius"/>
    </source>
</evidence>
<dbReference type="SMART" id="SM00283">
    <property type="entry name" value="MA"/>
    <property type="match status" value="1"/>
</dbReference>
<protein>
    <submittedName>
        <fullName evidence="10">Methyl-accepting chemotaxis protein</fullName>
    </submittedName>
</protein>
<keyword evidence="4 6" id="KW-0807">Transducer</keyword>
<keyword evidence="3 7" id="KW-0472">Membrane</keyword>
<dbReference type="InterPro" id="IPR003660">
    <property type="entry name" value="HAMP_dom"/>
</dbReference>
<evidence type="ECO:0000313" key="10">
    <source>
        <dbReference type="EMBL" id="QQZ09312.1"/>
    </source>
</evidence>
<sequence length="550" mass="60894">MTLLNKMSLRTLLVFPLIIVIVLSSSVIAYVSYKKNKELTVRLVEQKMHNSTDVIKEKITMLKSSVPKQQFNKKLAYALTQNKNSFLASNLEPMQFNITEERKVASFQEFKNPIPPLSKTVIDNIHKARQGITHYNGMTLAFSYQAELGSTYVIALKDLDYLKSVYHYRTILISITFATVLLASIIGFFTIHQVTNPILKLKNVMEEVSEGNLQSKINIRASSKEIYALGKGFNQMVIRLYSLISHLEKSASQVTTSSDRLRIFSSESKSASEQIAEAVEEVAGGTEKQVDSAQLSMGSVEGISRGMDQVGYSIDNVNKSSNLLLQKANIGSQYVDQTVEKIALAQTTIENTSAMIDSLHEKSKDIDQILNLISDIANLTNLLSLNASIEAAHAGEHGKGFAVVAQEVKKLSSQSSYAVVQIKEMTDEIRKATEEVVMAMKQGVEVLKDGTHMIAKTEEVFEDIVISVGKVTNETHDLSTVVHGVNAQTKETMSQMNEITEISQQFAGTMQHVSVATEEQHASMEEVLKEAIALNNLSKELENVLSNFNV</sequence>
<comment type="similarity">
    <text evidence="5">Belongs to the methyl-accepting chemotaxis (MCP) protein family.</text>
</comment>
<dbReference type="PANTHER" id="PTHR32089:SF112">
    <property type="entry name" value="LYSOZYME-LIKE PROTEIN-RELATED"/>
    <property type="match status" value="1"/>
</dbReference>
<name>A0ABX7E3C0_9BACI</name>
<feature type="domain" description="HAMP" evidence="9">
    <location>
        <begin position="192"/>
        <end position="245"/>
    </location>
</feature>
<evidence type="ECO:0000256" key="6">
    <source>
        <dbReference type="PROSITE-ProRule" id="PRU00284"/>
    </source>
</evidence>
<dbReference type="RefSeq" id="WP_202778327.1">
    <property type="nucleotide sequence ID" value="NZ_CP065425.1"/>
</dbReference>
<evidence type="ECO:0000313" key="11">
    <source>
        <dbReference type="Proteomes" id="UP000595691"/>
    </source>
</evidence>
<dbReference type="CDD" id="cd06225">
    <property type="entry name" value="HAMP"/>
    <property type="match status" value="1"/>
</dbReference>
<evidence type="ECO:0000256" key="3">
    <source>
        <dbReference type="ARBA" id="ARBA00023136"/>
    </source>
</evidence>
<keyword evidence="7" id="KW-0812">Transmembrane</keyword>
<dbReference type="Pfam" id="PF00015">
    <property type="entry name" value="MCPsignal"/>
    <property type="match status" value="1"/>
</dbReference>
<dbReference type="Pfam" id="PF00672">
    <property type="entry name" value="HAMP"/>
    <property type="match status" value="1"/>
</dbReference>
<keyword evidence="11" id="KW-1185">Reference proteome</keyword>
<evidence type="ECO:0000259" key="9">
    <source>
        <dbReference type="PROSITE" id="PS50885"/>
    </source>
</evidence>
<feature type="transmembrane region" description="Helical" evidence="7">
    <location>
        <begin position="12"/>
        <end position="33"/>
    </location>
</feature>
<keyword evidence="2" id="KW-1003">Cell membrane</keyword>
<comment type="subcellular location">
    <subcellularLocation>
        <location evidence="1">Cell membrane</location>
    </subcellularLocation>
</comment>